<dbReference type="Proteomes" id="UP000579812">
    <property type="component" value="Unassembled WGS sequence"/>
</dbReference>
<feature type="compositionally biased region" description="Low complexity" evidence="1">
    <location>
        <begin position="73"/>
        <end position="91"/>
    </location>
</feature>
<keyword evidence="3" id="KW-1185">Reference proteome</keyword>
<feature type="region of interest" description="Disordered" evidence="1">
    <location>
        <begin position="42"/>
        <end position="122"/>
    </location>
</feature>
<gene>
    <name evidence="2" type="ORF">G5714_004411</name>
</gene>
<evidence type="ECO:0000313" key="2">
    <source>
        <dbReference type="EMBL" id="KAF4114188.1"/>
    </source>
</evidence>
<accession>A0A7J6D4M3</accession>
<evidence type="ECO:0000313" key="3">
    <source>
        <dbReference type="Proteomes" id="UP000579812"/>
    </source>
</evidence>
<sequence>MKPIKQEILMWQNKAEVLQNKVNELEALNSELRQQVVELSAQQNDLIPSTSGAREESGAVDLSSDGNTSTDLESSVTEESCDDSSSSSSSEETQRRKTKKSKTKKNKSKKHKKSKKKDKKNEYDKIKNELWLGVAAEAGFLTEQKSNECFAEALGKRT</sequence>
<proteinExistence type="predicted"/>
<protein>
    <submittedName>
        <fullName evidence="2">Uncharacterized protein</fullName>
    </submittedName>
</protein>
<name>A0A7J6D4M3_9TELE</name>
<dbReference type="EMBL" id="JAAMOB010000004">
    <property type="protein sequence ID" value="KAF4114188.1"/>
    <property type="molecule type" value="Genomic_DNA"/>
</dbReference>
<reference evidence="2 3" key="1">
    <citation type="submission" date="2020-04" db="EMBL/GenBank/DDBJ databases">
        <title>Chromosome-level genome assembly of a cyprinid fish Onychostoma macrolepis by integration of Nanopore Sequencing, Bionano and Hi-C technology.</title>
        <authorList>
            <person name="Wang D."/>
        </authorList>
    </citation>
    <scope>NUCLEOTIDE SEQUENCE [LARGE SCALE GENOMIC DNA]</scope>
    <source>
        <strain evidence="2">SWU-2019</strain>
        <tissue evidence="2">Muscle</tissue>
    </source>
</reference>
<feature type="compositionally biased region" description="Polar residues" evidence="1">
    <location>
        <begin position="42"/>
        <end position="52"/>
    </location>
</feature>
<comment type="caution">
    <text evidence="2">The sequence shown here is derived from an EMBL/GenBank/DDBJ whole genome shotgun (WGS) entry which is preliminary data.</text>
</comment>
<evidence type="ECO:0000256" key="1">
    <source>
        <dbReference type="SAM" id="MobiDB-lite"/>
    </source>
</evidence>
<organism evidence="2 3">
    <name type="scientific">Onychostoma macrolepis</name>
    <dbReference type="NCBI Taxonomy" id="369639"/>
    <lineage>
        <taxon>Eukaryota</taxon>
        <taxon>Metazoa</taxon>
        <taxon>Chordata</taxon>
        <taxon>Craniata</taxon>
        <taxon>Vertebrata</taxon>
        <taxon>Euteleostomi</taxon>
        <taxon>Actinopterygii</taxon>
        <taxon>Neopterygii</taxon>
        <taxon>Teleostei</taxon>
        <taxon>Ostariophysi</taxon>
        <taxon>Cypriniformes</taxon>
        <taxon>Cyprinidae</taxon>
        <taxon>Acrossocheilinae</taxon>
        <taxon>Onychostoma</taxon>
    </lineage>
</organism>
<feature type="compositionally biased region" description="Basic residues" evidence="1">
    <location>
        <begin position="96"/>
        <end position="118"/>
    </location>
</feature>
<dbReference type="AlphaFoldDB" id="A0A7J6D4M3"/>